<evidence type="ECO:0000313" key="1">
    <source>
        <dbReference type="EMBL" id="KAI4822631.1"/>
    </source>
</evidence>
<organism evidence="1 2">
    <name type="scientific">Chaenocephalus aceratus</name>
    <name type="common">Blackfin icefish</name>
    <name type="synonym">Chaenichthys aceratus</name>
    <dbReference type="NCBI Taxonomy" id="36190"/>
    <lineage>
        <taxon>Eukaryota</taxon>
        <taxon>Metazoa</taxon>
        <taxon>Chordata</taxon>
        <taxon>Craniata</taxon>
        <taxon>Vertebrata</taxon>
        <taxon>Euteleostomi</taxon>
        <taxon>Actinopterygii</taxon>
        <taxon>Neopterygii</taxon>
        <taxon>Teleostei</taxon>
        <taxon>Neoteleostei</taxon>
        <taxon>Acanthomorphata</taxon>
        <taxon>Eupercaria</taxon>
        <taxon>Perciformes</taxon>
        <taxon>Notothenioidei</taxon>
        <taxon>Channichthyidae</taxon>
        <taxon>Chaenocephalus</taxon>
    </lineage>
</organism>
<evidence type="ECO:0000313" key="2">
    <source>
        <dbReference type="Proteomes" id="UP001057452"/>
    </source>
</evidence>
<dbReference type="Proteomes" id="UP001057452">
    <property type="component" value="Chromosome 8"/>
</dbReference>
<comment type="caution">
    <text evidence="1">The sequence shown here is derived from an EMBL/GenBank/DDBJ whole genome shotgun (WGS) entry which is preliminary data.</text>
</comment>
<gene>
    <name evidence="1" type="ORF">KUCAC02_008163</name>
</gene>
<proteinExistence type="predicted"/>
<protein>
    <submittedName>
        <fullName evidence="1">Uncharacterized protein</fullName>
    </submittedName>
</protein>
<keyword evidence="2" id="KW-1185">Reference proteome</keyword>
<name>A0ACB9X8U2_CHAAC</name>
<dbReference type="EMBL" id="CM043792">
    <property type="protein sequence ID" value="KAI4822631.1"/>
    <property type="molecule type" value="Genomic_DNA"/>
</dbReference>
<sequence>MEMLVMCCPLGQDLVTCSKGWTVVLSENILHDTSLMDYWMVTISCWSIKTCKTTK</sequence>
<reference evidence="1" key="1">
    <citation type="submission" date="2022-05" db="EMBL/GenBank/DDBJ databases">
        <title>Chromosome-level genome of Chaenocephalus aceratus.</title>
        <authorList>
            <person name="Park H."/>
        </authorList>
    </citation>
    <scope>NUCLEOTIDE SEQUENCE</scope>
    <source>
        <strain evidence="1">KU_202001</strain>
    </source>
</reference>
<accession>A0ACB9X8U2</accession>